<organism evidence="1 2">
    <name type="scientific">Amycolatopsis endophytica</name>
    <dbReference type="NCBI Taxonomy" id="860233"/>
    <lineage>
        <taxon>Bacteria</taxon>
        <taxon>Bacillati</taxon>
        <taxon>Actinomycetota</taxon>
        <taxon>Actinomycetes</taxon>
        <taxon>Pseudonocardiales</taxon>
        <taxon>Pseudonocardiaceae</taxon>
        <taxon>Amycolatopsis</taxon>
    </lineage>
</organism>
<accession>A0A853B483</accession>
<dbReference type="Proteomes" id="UP000549616">
    <property type="component" value="Unassembled WGS sequence"/>
</dbReference>
<reference evidence="1 2" key="1">
    <citation type="submission" date="2020-07" db="EMBL/GenBank/DDBJ databases">
        <title>Sequencing the genomes of 1000 actinobacteria strains.</title>
        <authorList>
            <person name="Klenk H.-P."/>
        </authorList>
    </citation>
    <scope>NUCLEOTIDE SEQUENCE [LARGE SCALE GENOMIC DNA]</scope>
    <source>
        <strain evidence="1 2">DSM 104006</strain>
    </source>
</reference>
<dbReference type="AlphaFoldDB" id="A0A853B483"/>
<proteinExistence type="predicted"/>
<keyword evidence="2" id="KW-1185">Reference proteome</keyword>
<name>A0A853B483_9PSEU</name>
<gene>
    <name evidence="1" type="ORF">HNR02_002884</name>
</gene>
<sequence length="37" mass="3730">MSQTTGHTKVLATVGQVRARKGLKSSHAATVAAHGAT</sequence>
<protein>
    <submittedName>
        <fullName evidence="1">Uncharacterized protein</fullName>
    </submittedName>
</protein>
<evidence type="ECO:0000313" key="1">
    <source>
        <dbReference type="EMBL" id="NYI89561.1"/>
    </source>
</evidence>
<comment type="caution">
    <text evidence="1">The sequence shown here is derived from an EMBL/GenBank/DDBJ whole genome shotgun (WGS) entry which is preliminary data.</text>
</comment>
<evidence type="ECO:0000313" key="2">
    <source>
        <dbReference type="Proteomes" id="UP000549616"/>
    </source>
</evidence>
<dbReference type="EMBL" id="JACCFK010000001">
    <property type="protein sequence ID" value="NYI89561.1"/>
    <property type="molecule type" value="Genomic_DNA"/>
</dbReference>